<gene>
    <name evidence="2" type="ORF">H7849_21540</name>
</gene>
<keyword evidence="2" id="KW-0808">Transferase</keyword>
<dbReference type="RefSeq" id="WP_186742414.1">
    <property type="nucleotide sequence ID" value="NZ_CP060394.1"/>
</dbReference>
<keyword evidence="3" id="KW-1185">Reference proteome</keyword>
<sequence length="290" mass="33057">MAVLATQAIRRMRGGAQSHLMLASDGHPYVVKFQNNPQHIRVLANELMATRLAEAVGLSVPASEIVEVTDWLIQNSKELSLDLGQTQEQCRPGLQFGSRLVGGLMPGQVVDYLPEERLAEVKNLAEFFGMLVIDKWTCNSNGRQAVFYKRPREKRYAATFIDQGYCFNAGEWKFVDAPLRGVYARNLVYRGVVGWDSFEPWLSRAEELDPQKIWSIAEIVPPEWYGGDLAEIETLIERLLERRSRIRELITLFQESSRQPFPNWMTVSIGAIERQFPEPSWADTIRGPIM</sequence>
<dbReference type="Proteomes" id="UP000515312">
    <property type="component" value="Chromosome"/>
</dbReference>
<feature type="domain" description="HipA-like kinase" evidence="1">
    <location>
        <begin position="9"/>
        <end position="101"/>
    </location>
</feature>
<dbReference type="KEGG" id="adin:H7849_21540"/>
<dbReference type="InterPro" id="IPR046748">
    <property type="entry name" value="HipA_2"/>
</dbReference>
<proteinExistence type="predicted"/>
<protein>
    <submittedName>
        <fullName evidence="2">Phosphatidylinositol kinase</fullName>
    </submittedName>
</protein>
<dbReference type="EMBL" id="CP060394">
    <property type="protein sequence ID" value="QNI31619.1"/>
    <property type="molecule type" value="Genomic_DNA"/>
</dbReference>
<keyword evidence="2" id="KW-0418">Kinase</keyword>
<reference evidence="2 3" key="1">
    <citation type="submission" date="2020-08" db="EMBL/GenBank/DDBJ databases">
        <title>Edaphobacter telluris sp. nov. and Acidobacterium dinghuensis sp. nov., two acidobacteria isolated from forest soil.</title>
        <authorList>
            <person name="Fu J."/>
            <person name="Qiu L."/>
        </authorList>
    </citation>
    <scope>NUCLEOTIDE SEQUENCE [LARGE SCALE GENOMIC DNA]</scope>
    <source>
        <strain evidence="2">4Y35</strain>
    </source>
</reference>
<evidence type="ECO:0000313" key="2">
    <source>
        <dbReference type="EMBL" id="QNI31619.1"/>
    </source>
</evidence>
<dbReference type="GO" id="GO:0016301">
    <property type="term" value="F:kinase activity"/>
    <property type="evidence" value="ECO:0007669"/>
    <property type="project" value="UniProtKB-KW"/>
</dbReference>
<organism evidence="2 3">
    <name type="scientific">Alloacidobacterium dinghuense</name>
    <dbReference type="NCBI Taxonomy" id="2763107"/>
    <lineage>
        <taxon>Bacteria</taxon>
        <taxon>Pseudomonadati</taxon>
        <taxon>Acidobacteriota</taxon>
        <taxon>Terriglobia</taxon>
        <taxon>Terriglobales</taxon>
        <taxon>Acidobacteriaceae</taxon>
        <taxon>Alloacidobacterium</taxon>
    </lineage>
</organism>
<name>A0A7G8BGE9_9BACT</name>
<dbReference type="Pfam" id="PF20613">
    <property type="entry name" value="HipA_2"/>
    <property type="match status" value="1"/>
</dbReference>
<evidence type="ECO:0000313" key="3">
    <source>
        <dbReference type="Proteomes" id="UP000515312"/>
    </source>
</evidence>
<dbReference type="AlphaFoldDB" id="A0A7G8BGE9"/>
<accession>A0A7G8BGE9</accession>
<evidence type="ECO:0000259" key="1">
    <source>
        <dbReference type="Pfam" id="PF20613"/>
    </source>
</evidence>